<feature type="domain" description="SCP" evidence="1">
    <location>
        <begin position="1"/>
        <end position="87"/>
    </location>
</feature>
<name>A0ABP1G7Z6_9CHLO</name>
<gene>
    <name evidence="2" type="primary">g11466</name>
    <name evidence="2" type="ORF">VP750_LOCUS10257</name>
</gene>
<evidence type="ECO:0000313" key="3">
    <source>
        <dbReference type="Proteomes" id="UP001497392"/>
    </source>
</evidence>
<reference evidence="2 3" key="1">
    <citation type="submission" date="2024-06" db="EMBL/GenBank/DDBJ databases">
        <authorList>
            <person name="Kraege A."/>
            <person name="Thomma B."/>
        </authorList>
    </citation>
    <scope>NUCLEOTIDE SEQUENCE [LARGE SCALE GENOMIC DNA]</scope>
</reference>
<dbReference type="CDD" id="cd05379">
    <property type="entry name" value="CAP_bacterial"/>
    <property type="match status" value="1"/>
</dbReference>
<organism evidence="2 3">
    <name type="scientific">Coccomyxa viridis</name>
    <dbReference type="NCBI Taxonomy" id="1274662"/>
    <lineage>
        <taxon>Eukaryota</taxon>
        <taxon>Viridiplantae</taxon>
        <taxon>Chlorophyta</taxon>
        <taxon>core chlorophytes</taxon>
        <taxon>Trebouxiophyceae</taxon>
        <taxon>Trebouxiophyceae incertae sedis</taxon>
        <taxon>Coccomyxaceae</taxon>
        <taxon>Coccomyxa</taxon>
    </lineage>
</organism>
<protein>
    <submittedName>
        <fullName evidence="2">G11466 protein</fullName>
    </submittedName>
</protein>
<accession>A0ABP1G7Z6</accession>
<evidence type="ECO:0000259" key="1">
    <source>
        <dbReference type="Pfam" id="PF00188"/>
    </source>
</evidence>
<sequence length="420" mass="40904">MAADNYFSHTGSDGSGLEDRAADNGFYTFPLGENIAAGFVSIQSVVIAWMCSPGHRTNLMGCGFDTVGSAAAYNNASDFLMYFTQDFGCSRDDFNCQCPQIVNASSNAPAVPAAQLACIASPAAAPAPLTAAPAAAATLAAAAAPVPAAASPVAAAVPGLGPAPGAALSSGPSSAALPSSIPAAAPVPAVPASGPGLALPEPGHAAVPTALSSGAGEGTYQSYLTKGAPVPVYSGRALTPTAISAAEVGYVTQSGPGLAPSAISYQEVTGPGYVANGAAAAPAASSSAYAQGPGTSTLGSSTAPGLYATGMELPASSGALATTNSDTAVLVLVLPAAAPVSVSDVSAVLQGGASGSIADVQPFPGQSSSYLIEVEHPSGFTGNAVVIVASQPEIAPLTYQVVDRSLMVQSLGFNLLSERS</sequence>
<keyword evidence="3" id="KW-1185">Reference proteome</keyword>
<comment type="caution">
    <text evidence="2">The sequence shown here is derived from an EMBL/GenBank/DDBJ whole genome shotgun (WGS) entry which is preliminary data.</text>
</comment>
<proteinExistence type="predicted"/>
<dbReference type="PANTHER" id="PTHR31157">
    <property type="entry name" value="SCP DOMAIN-CONTAINING PROTEIN"/>
    <property type="match status" value="1"/>
</dbReference>
<dbReference type="InterPro" id="IPR035940">
    <property type="entry name" value="CAP_sf"/>
</dbReference>
<dbReference type="InterPro" id="IPR014044">
    <property type="entry name" value="CAP_dom"/>
</dbReference>
<dbReference type="Proteomes" id="UP001497392">
    <property type="component" value="Unassembled WGS sequence"/>
</dbReference>
<dbReference type="PANTHER" id="PTHR31157:SF1">
    <property type="entry name" value="SCP DOMAIN-CONTAINING PROTEIN"/>
    <property type="match status" value="1"/>
</dbReference>
<dbReference type="Gene3D" id="3.40.33.10">
    <property type="entry name" value="CAP"/>
    <property type="match status" value="1"/>
</dbReference>
<evidence type="ECO:0000313" key="2">
    <source>
        <dbReference type="EMBL" id="CAL5228351.1"/>
    </source>
</evidence>
<dbReference type="Pfam" id="PF00188">
    <property type="entry name" value="CAP"/>
    <property type="match status" value="1"/>
</dbReference>
<dbReference type="SUPFAM" id="SSF55797">
    <property type="entry name" value="PR-1-like"/>
    <property type="match status" value="1"/>
</dbReference>
<dbReference type="EMBL" id="CAXHTA020000018">
    <property type="protein sequence ID" value="CAL5228351.1"/>
    <property type="molecule type" value="Genomic_DNA"/>
</dbReference>